<protein>
    <submittedName>
        <fullName evidence="1">Uncharacterized protein</fullName>
    </submittedName>
</protein>
<proteinExistence type="predicted"/>
<gene>
    <name evidence="1" type="ORF">BD324DRAFT_172112</name>
</gene>
<dbReference type="EMBL" id="NBSH01000015">
    <property type="protein sequence ID" value="ORX34216.1"/>
    <property type="molecule type" value="Genomic_DNA"/>
</dbReference>
<reference evidence="1 2" key="1">
    <citation type="submission" date="2017-03" db="EMBL/GenBank/DDBJ databases">
        <title>Widespread Adenine N6-methylation of Active Genes in Fungi.</title>
        <authorList>
            <consortium name="DOE Joint Genome Institute"/>
            <person name="Mondo S.J."/>
            <person name="Dannebaum R.O."/>
            <person name="Kuo R.C."/>
            <person name="Louie K.B."/>
            <person name="Bewick A.J."/>
            <person name="Labutti K."/>
            <person name="Haridas S."/>
            <person name="Kuo A."/>
            <person name="Salamov A."/>
            <person name="Ahrendt S.R."/>
            <person name="Lau R."/>
            <person name="Bowen B.P."/>
            <person name="Lipzen A."/>
            <person name="Sullivan W."/>
            <person name="Andreopoulos W.B."/>
            <person name="Clum A."/>
            <person name="Lindquist E."/>
            <person name="Daum C."/>
            <person name="Northen T.R."/>
            <person name="Ramamoorthy G."/>
            <person name="Schmitz R.J."/>
            <person name="Gryganskyi A."/>
            <person name="Culley D."/>
            <person name="Magnuson J."/>
            <person name="James T.Y."/>
            <person name="O'Malley M.A."/>
            <person name="Stajich J.E."/>
            <person name="Spatafora J.W."/>
            <person name="Visel A."/>
            <person name="Grigoriev I.V."/>
        </authorList>
    </citation>
    <scope>NUCLEOTIDE SEQUENCE [LARGE SCALE GENOMIC DNA]</scope>
    <source>
        <strain evidence="1 2">NRRL Y-17943</strain>
    </source>
</reference>
<accession>A0A1Y1U9N5</accession>
<sequence>MEDDEEDEEEAVAWFASTEVEDGVAKFLFHAARASVILRQFSHIDKLTIDSISGCGEGVCWSWRHCLEDVRPIIAELLMYEGGVLYNFADDQSTRISEKFASAFQIEGLFFVGPAQQRAFIRQRRATYSRSCERGQKLELRESPSECLPTLESNSAFSRLLGFLVPYVPAEPSAF</sequence>
<evidence type="ECO:0000313" key="1">
    <source>
        <dbReference type="EMBL" id="ORX34216.1"/>
    </source>
</evidence>
<dbReference type="AlphaFoldDB" id="A0A1Y1U9N5"/>
<name>A0A1Y1U9N5_9TREE</name>
<comment type="caution">
    <text evidence="1">The sequence shown here is derived from an EMBL/GenBank/DDBJ whole genome shotgun (WGS) entry which is preliminary data.</text>
</comment>
<organism evidence="1 2">
    <name type="scientific">Kockovaella imperatae</name>
    <dbReference type="NCBI Taxonomy" id="4999"/>
    <lineage>
        <taxon>Eukaryota</taxon>
        <taxon>Fungi</taxon>
        <taxon>Dikarya</taxon>
        <taxon>Basidiomycota</taxon>
        <taxon>Agaricomycotina</taxon>
        <taxon>Tremellomycetes</taxon>
        <taxon>Tremellales</taxon>
        <taxon>Cuniculitremaceae</taxon>
        <taxon>Kockovaella</taxon>
    </lineage>
</organism>
<dbReference type="InParanoid" id="A0A1Y1U9N5"/>
<dbReference type="Proteomes" id="UP000193218">
    <property type="component" value="Unassembled WGS sequence"/>
</dbReference>
<dbReference type="RefSeq" id="XP_021868494.1">
    <property type="nucleotide sequence ID" value="XM_022012091.1"/>
</dbReference>
<dbReference type="GeneID" id="33553899"/>
<evidence type="ECO:0000313" key="2">
    <source>
        <dbReference type="Proteomes" id="UP000193218"/>
    </source>
</evidence>
<keyword evidence="2" id="KW-1185">Reference proteome</keyword>